<dbReference type="Proteomes" id="UP000186955">
    <property type="component" value="Unassembled WGS sequence"/>
</dbReference>
<accession>A0A1Q5TB73</accession>
<dbReference type="AlphaFoldDB" id="A0A1Q5TB73"/>
<organism evidence="13 14">
    <name type="scientific">Penicillium subrubescens</name>
    <dbReference type="NCBI Taxonomy" id="1316194"/>
    <lineage>
        <taxon>Eukaryota</taxon>
        <taxon>Fungi</taxon>
        <taxon>Dikarya</taxon>
        <taxon>Ascomycota</taxon>
        <taxon>Pezizomycotina</taxon>
        <taxon>Eurotiomycetes</taxon>
        <taxon>Eurotiomycetidae</taxon>
        <taxon>Eurotiales</taxon>
        <taxon>Aspergillaceae</taxon>
        <taxon>Penicillium</taxon>
    </lineage>
</organism>
<evidence type="ECO:0000256" key="2">
    <source>
        <dbReference type="ARBA" id="ARBA00022448"/>
    </source>
</evidence>
<feature type="transmembrane region" description="Helical" evidence="11">
    <location>
        <begin position="259"/>
        <end position="278"/>
    </location>
</feature>
<evidence type="ECO:0000313" key="14">
    <source>
        <dbReference type="Proteomes" id="UP000186955"/>
    </source>
</evidence>
<dbReference type="PANTHER" id="PTHR12825:SF0">
    <property type="entry name" value="VESICLE TRANSPORT PROTEIN SEC20"/>
    <property type="match status" value="1"/>
</dbReference>
<feature type="compositionally biased region" description="Basic and acidic residues" evidence="10">
    <location>
        <begin position="356"/>
        <end position="381"/>
    </location>
</feature>
<evidence type="ECO:0000256" key="8">
    <source>
        <dbReference type="ARBA" id="ARBA00023136"/>
    </source>
</evidence>
<evidence type="ECO:0000259" key="12">
    <source>
        <dbReference type="Pfam" id="PF03908"/>
    </source>
</evidence>
<keyword evidence="6 11" id="KW-1133">Transmembrane helix</keyword>
<evidence type="ECO:0000313" key="13">
    <source>
        <dbReference type="EMBL" id="OKO97506.1"/>
    </source>
</evidence>
<feature type="region of interest" description="Disordered" evidence="10">
    <location>
        <begin position="344"/>
        <end position="381"/>
    </location>
</feature>
<evidence type="ECO:0000256" key="4">
    <source>
        <dbReference type="ARBA" id="ARBA00022824"/>
    </source>
</evidence>
<dbReference type="STRING" id="1316194.A0A1Q5TB73"/>
<keyword evidence="4" id="KW-0256">Endoplasmic reticulum</keyword>
<comment type="caution">
    <text evidence="13">The sequence shown here is derived from an EMBL/GenBank/DDBJ whole genome shotgun (WGS) entry which is preliminary data.</text>
</comment>
<dbReference type="OrthoDB" id="46868at2759"/>
<evidence type="ECO:0000256" key="6">
    <source>
        <dbReference type="ARBA" id="ARBA00022989"/>
    </source>
</evidence>
<reference evidence="13 14" key="1">
    <citation type="submission" date="2016-10" db="EMBL/GenBank/DDBJ databases">
        <title>Genome sequence of the ascomycete fungus Penicillium subrubescens.</title>
        <authorList>
            <person name="De Vries R.P."/>
            <person name="Peng M."/>
            <person name="Dilokpimol A."/>
            <person name="Hilden K."/>
            <person name="Makela M.R."/>
            <person name="Grigoriev I."/>
            <person name="Riley R."/>
            <person name="Granchi Z."/>
        </authorList>
    </citation>
    <scope>NUCLEOTIDE SEQUENCE [LARGE SCALE GENOMIC DNA]</scope>
    <source>
        <strain evidence="13 14">CBS 132785</strain>
    </source>
</reference>
<dbReference type="InterPro" id="IPR005606">
    <property type="entry name" value="Sec20"/>
</dbReference>
<feature type="transmembrane region" description="Helical" evidence="11">
    <location>
        <begin position="229"/>
        <end position="247"/>
    </location>
</feature>
<keyword evidence="7" id="KW-0175">Coiled coil</keyword>
<keyword evidence="14" id="KW-1185">Reference proteome</keyword>
<protein>
    <recommendedName>
        <fullName evidence="12">Sec20 C-terminal domain-containing protein</fullName>
    </recommendedName>
</protein>
<evidence type="ECO:0000256" key="5">
    <source>
        <dbReference type="ARBA" id="ARBA00022892"/>
    </source>
</evidence>
<proteinExistence type="inferred from homology"/>
<dbReference type="InterPro" id="IPR056173">
    <property type="entry name" value="Sec20_C"/>
</dbReference>
<evidence type="ECO:0000256" key="9">
    <source>
        <dbReference type="ARBA" id="ARBA00037934"/>
    </source>
</evidence>
<keyword evidence="5" id="KW-0931">ER-Golgi transport</keyword>
<keyword evidence="2" id="KW-0813">Transport</keyword>
<keyword evidence="8 11" id="KW-0472">Membrane</keyword>
<comment type="similarity">
    <text evidence="9">Belongs to the SEC20 family.</text>
</comment>
<keyword evidence="3 11" id="KW-0812">Transmembrane</keyword>
<dbReference type="PANTHER" id="PTHR12825">
    <property type="entry name" value="BNIP1-RELATED"/>
    <property type="match status" value="1"/>
</dbReference>
<dbReference type="EMBL" id="MNBE01000695">
    <property type="protein sequence ID" value="OKO97506.1"/>
    <property type="molecule type" value="Genomic_DNA"/>
</dbReference>
<sequence>MSTAAALQARLKELSTTLGQIQPLVNRLRNFTSSIGQGDEARVELGAEIHSQLKDAEGELELLRGDIEALDTGSEGRRKSAVNGAEKEAEKERVVAMAGRLWDDLKRTRGDFRNAQLQAKRNAELAKRKERELLLSRSQASSEKRGPSEKFTQEDLVLNASNDVTAALRRTHHLMQAELSRSQFAQETLEQSTAAISSLSESYSSLDTLLANSRSLANSLLRSQKSDTWYLETAFYILIGTISWLIFRRVLYGPMWWLIWLPVKFAMRFAFAAFSAVGTSKGSNELASSSIASDISATIQQAATAVMGGTVPSGDAAWDHEKPAEYEQDRIIDKIGRMVEDGKWDGTNIDDISPEEMERQDEVPRNPKKRMYEEEVVRDEL</sequence>
<comment type="subcellular location">
    <subcellularLocation>
        <location evidence="1">Endoplasmic reticulum membrane</location>
        <topology evidence="1">Single-pass type IV membrane protein</topology>
    </subcellularLocation>
</comment>
<dbReference type="GO" id="GO:0031201">
    <property type="term" value="C:SNARE complex"/>
    <property type="evidence" value="ECO:0007669"/>
    <property type="project" value="TreeGrafter"/>
</dbReference>
<name>A0A1Q5TB73_9EURO</name>
<dbReference type="Pfam" id="PF03908">
    <property type="entry name" value="Sec20"/>
    <property type="match status" value="1"/>
</dbReference>
<evidence type="ECO:0000256" key="1">
    <source>
        <dbReference type="ARBA" id="ARBA00004163"/>
    </source>
</evidence>
<evidence type="ECO:0000256" key="11">
    <source>
        <dbReference type="SAM" id="Phobius"/>
    </source>
</evidence>
<evidence type="ECO:0000256" key="3">
    <source>
        <dbReference type="ARBA" id="ARBA00022692"/>
    </source>
</evidence>
<dbReference type="GO" id="GO:0005789">
    <property type="term" value="C:endoplasmic reticulum membrane"/>
    <property type="evidence" value="ECO:0007669"/>
    <property type="project" value="UniProtKB-SubCell"/>
</dbReference>
<gene>
    <name evidence="13" type="ORF">PENSUB_10300</name>
</gene>
<evidence type="ECO:0000256" key="10">
    <source>
        <dbReference type="SAM" id="MobiDB-lite"/>
    </source>
</evidence>
<dbReference type="GO" id="GO:0005484">
    <property type="term" value="F:SNAP receptor activity"/>
    <property type="evidence" value="ECO:0007669"/>
    <property type="project" value="InterPro"/>
</dbReference>
<evidence type="ECO:0000256" key="7">
    <source>
        <dbReference type="ARBA" id="ARBA00023054"/>
    </source>
</evidence>
<feature type="domain" description="Sec20 C-terminal" evidence="12">
    <location>
        <begin position="161"/>
        <end position="250"/>
    </location>
</feature>
<dbReference type="GO" id="GO:0006890">
    <property type="term" value="P:retrograde vesicle-mediated transport, Golgi to endoplasmic reticulum"/>
    <property type="evidence" value="ECO:0007669"/>
    <property type="project" value="InterPro"/>
</dbReference>